<reference evidence="1 2" key="1">
    <citation type="submission" date="2024-05" db="EMBL/GenBank/DDBJ databases">
        <title>Genome sequencing and assembly of Indian major carp, Cirrhinus mrigala (Hamilton, 1822).</title>
        <authorList>
            <person name="Mohindra V."/>
            <person name="Chowdhury L.M."/>
            <person name="Lal K."/>
            <person name="Jena J.K."/>
        </authorList>
    </citation>
    <scope>NUCLEOTIDE SEQUENCE [LARGE SCALE GENOMIC DNA]</scope>
    <source>
        <strain evidence="1">CM1030</strain>
        <tissue evidence="1">Blood</tissue>
    </source>
</reference>
<feature type="non-terminal residue" evidence="1">
    <location>
        <position position="112"/>
    </location>
</feature>
<sequence>TLLFNGHSVNTSAIIDSGAAGNFVDIKFADSHNIPLVGCGSWVPVAALDGRPYGEGHIKFTTDDLALRTGALHTETIRLFAINSPQNPIILDLPWLEKHNPRISWISRQILQ</sequence>
<dbReference type="EMBL" id="JAMKFB020000010">
    <property type="protein sequence ID" value="KAL0183467.1"/>
    <property type="molecule type" value="Genomic_DNA"/>
</dbReference>
<accession>A0ABD0QBB0</accession>
<gene>
    <name evidence="1" type="ORF">M9458_022842</name>
</gene>
<name>A0ABD0QBB0_CIRMR</name>
<dbReference type="Gene3D" id="2.40.70.10">
    <property type="entry name" value="Acid Proteases"/>
    <property type="match status" value="1"/>
</dbReference>
<dbReference type="Proteomes" id="UP001529510">
    <property type="component" value="Unassembled WGS sequence"/>
</dbReference>
<evidence type="ECO:0000313" key="2">
    <source>
        <dbReference type="Proteomes" id="UP001529510"/>
    </source>
</evidence>
<dbReference type="CDD" id="cd00303">
    <property type="entry name" value="retropepsin_like"/>
    <property type="match status" value="1"/>
</dbReference>
<feature type="non-terminal residue" evidence="1">
    <location>
        <position position="1"/>
    </location>
</feature>
<proteinExistence type="predicted"/>
<organism evidence="1 2">
    <name type="scientific">Cirrhinus mrigala</name>
    <name type="common">Mrigala</name>
    <dbReference type="NCBI Taxonomy" id="683832"/>
    <lineage>
        <taxon>Eukaryota</taxon>
        <taxon>Metazoa</taxon>
        <taxon>Chordata</taxon>
        <taxon>Craniata</taxon>
        <taxon>Vertebrata</taxon>
        <taxon>Euteleostomi</taxon>
        <taxon>Actinopterygii</taxon>
        <taxon>Neopterygii</taxon>
        <taxon>Teleostei</taxon>
        <taxon>Ostariophysi</taxon>
        <taxon>Cypriniformes</taxon>
        <taxon>Cyprinidae</taxon>
        <taxon>Labeoninae</taxon>
        <taxon>Labeonini</taxon>
        <taxon>Cirrhinus</taxon>
    </lineage>
</organism>
<dbReference type="AlphaFoldDB" id="A0ABD0QBB0"/>
<evidence type="ECO:0000313" key="1">
    <source>
        <dbReference type="EMBL" id="KAL0183467.1"/>
    </source>
</evidence>
<keyword evidence="2" id="KW-1185">Reference proteome</keyword>
<evidence type="ECO:0008006" key="3">
    <source>
        <dbReference type="Google" id="ProtNLM"/>
    </source>
</evidence>
<dbReference type="InterPro" id="IPR021109">
    <property type="entry name" value="Peptidase_aspartic_dom_sf"/>
</dbReference>
<comment type="caution">
    <text evidence="1">The sequence shown here is derived from an EMBL/GenBank/DDBJ whole genome shotgun (WGS) entry which is preliminary data.</text>
</comment>
<protein>
    <recommendedName>
        <fullName evidence="3">Retropepsins domain-containing protein</fullName>
    </recommendedName>
</protein>